<gene>
    <name evidence="1" type="ORF">FQV37_2557</name>
</gene>
<evidence type="ECO:0000313" key="2">
    <source>
        <dbReference type="Proteomes" id="UP000471465"/>
    </source>
</evidence>
<dbReference type="AlphaFoldDB" id="A0A6N7C2G2"/>
<keyword evidence="2" id="KW-1185">Reference proteome</keyword>
<dbReference type="Pfam" id="PF07030">
    <property type="entry name" value="Phage_Mu_Gp36"/>
    <property type="match status" value="1"/>
</dbReference>
<dbReference type="RefSeq" id="WP_160021207.1">
    <property type="nucleotide sequence ID" value="NZ_VZIZ01000007.1"/>
</dbReference>
<protein>
    <submittedName>
        <fullName evidence="1">Mu-like prophage FluMu protein gp36</fullName>
    </submittedName>
</protein>
<dbReference type="Proteomes" id="UP000471465">
    <property type="component" value="Unassembled WGS sequence"/>
</dbReference>
<reference evidence="1 2" key="1">
    <citation type="submission" date="2019-09" db="EMBL/GenBank/DDBJ databases">
        <title>Draft genome sequence of Psychrobacter nivimaris LAMA 639, in search for biotechnological relevant genes.</title>
        <authorList>
            <person name="Lima A.O.S."/>
            <person name="Staloch B.E.K."/>
            <person name="Freitas R.C."/>
            <person name="Niero H."/>
            <person name="Silva M.A.C."/>
        </authorList>
    </citation>
    <scope>NUCLEOTIDE SEQUENCE [LARGE SCALE GENOMIC DNA]</scope>
    <source>
        <strain evidence="1 2">LAMA 639</strain>
    </source>
</reference>
<dbReference type="InterPro" id="IPR009752">
    <property type="entry name" value="Phage_Mu_GpJ"/>
</dbReference>
<evidence type="ECO:0000313" key="1">
    <source>
        <dbReference type="EMBL" id="KAF0569532.1"/>
    </source>
</evidence>
<dbReference type="EMBL" id="VZIZ01000007">
    <property type="protein sequence ID" value="KAF0569532.1"/>
    <property type="molecule type" value="Genomic_DNA"/>
</dbReference>
<proteinExistence type="predicted"/>
<comment type="caution">
    <text evidence="1">The sequence shown here is derived from an EMBL/GenBank/DDBJ whole genome shotgun (WGS) entry which is preliminary data.</text>
</comment>
<accession>A0A6N7C2G2</accession>
<organism evidence="1 2">
    <name type="scientific">Psychrobacter nivimaris</name>
    <dbReference type="NCBI Taxonomy" id="281738"/>
    <lineage>
        <taxon>Bacteria</taxon>
        <taxon>Pseudomonadati</taxon>
        <taxon>Pseudomonadota</taxon>
        <taxon>Gammaproteobacteria</taxon>
        <taxon>Moraxellales</taxon>
        <taxon>Moraxellaceae</taxon>
        <taxon>Psychrobacter</taxon>
    </lineage>
</organism>
<sequence length="145" mass="16247">MYATHDDLISRFGELAIAELESMHNDGLLAVTNALNDASEKMNSYLSIRYQTPLNKTEHLKLVCADIARYLLYMNEPTDEVESRYKEALKWLQDVGAGKANVTFAEPLTADEQQKTYVKPAVPIGSSYPGQIFGDDVFAKMPNVR</sequence>
<name>A0A6N7C2G2_9GAMM</name>